<dbReference type="Gene3D" id="1.20.1050.60">
    <property type="entry name" value="alpha-1,2-mannosidase"/>
    <property type="match status" value="1"/>
</dbReference>
<proteinExistence type="predicted"/>
<gene>
    <name evidence="6" type="ORF">BJ979_001161</name>
</gene>
<feature type="compositionally biased region" description="Low complexity" evidence="1">
    <location>
        <begin position="1357"/>
        <end position="1368"/>
    </location>
</feature>
<dbReference type="GO" id="GO:0000224">
    <property type="term" value="F:peptide-N4-(N-acetyl-beta-glucosaminyl)asparagine amidase activity"/>
    <property type="evidence" value="ECO:0007669"/>
    <property type="project" value="TreeGrafter"/>
</dbReference>
<keyword evidence="3" id="KW-0732">Signal</keyword>
<sequence>MKLSRTVPARPARPLAFALALATAAAIGIAAVPDQTATAAPAPLDDAALLAQVNPFIGTENLGNTYPGAARPFGMVQFSPDTGHNTGYAWDDSVVRGFSLAHLSGVGCGIAGYLPVLPVLGSPVDTGVTDYADYAMAFSHNTADDTTRENASPGYFQVKLTSRGGPEKGAVVNAELSATERTAVQRYTFPSSTRSTVMVNAGQTLTGDVPASVQFVDDHTIRTAIRISGFCQSTQPFTVFTETSFDRPFASHGTWTGGAVANGSDTAAEATRTGAWATFDTTDDRTVEAVTSMSYVDADGAHANLTAETAGFDRARTDAEKAWVQRLSQVRIPAGAASSRELYSSLYRSFLSPNIGNDVDGSYRGWDGAIHRGSAGDRPYYQNFSLWDTYRTQQQLLAMLAPKESADMAVSLIRMGEQGGWLPRWAYGLVETNIMTGDPVTPFLVSAWHQGLLTRAEADRAYALLLENADGTPPADLPLKANGRAGNPVYVADGFAPYAPAESGFPGDYDLQHGASATLEYALADATLATMARDLGHDADAERLAARGQNYRAIWDAAAGTFRPRDRSGAFVGDAEASQAPGFHEGTASQYRWLVQQDVPGLMRLLSKDAADPRPAVESRLDEFFAYDKLKADPVTTVNTDWVTSTANEGGYGRSTYNPNNEPDLHAPYMYLWTGRPDKTVDVVRAAMGLFTDSPRGVTGNDDMGTMSAWYVLSAMGVYPIIPGSDVWGLTTPAYDRIEVRRGDETAAGLTITADGVSDQARYTTGVTAGGHAVDTGYLSGADLKDAGTLDFAVATKPGSWATGKDAAPGAINPETAVPSRVTGSLADSVLTVAPGASARTSLELLVQSEGDFSGRVEVVSATPGLTVDVGDGAVRASGARTPVAVSKPVGVSASNVVDSDGSVVLRVVADGGASRDFTLTIVSRSPWLQAAYSATGIGTPGQPDASFDEGGAYYLREALEKGGFTPSSTHALGDTGLVFTMPAYGPGAKDNIPMNGQTIAVPASIGSTSRIALVGSATNASPSATGTATLTFADPSGATRTTTAPVRLTDWCKGSPDGDNSSLIQMGQRVEGDDRVGNVGCGLFATAPIATGVAAGSRLVSITLPTDTRMHLFAIAAEPSASGVTLAADPASAKPGDTVTLTATVSGVQRDGVVVLTDAAAAGTDAGAGADAGTGELGRARVVDGVAAFPLTPTAGTHSYRAAFVPADPALQTAATSDATEVVVTDPSGPKPATVNLDFSAAQVVEGGSVELSIRVDPVAEGTVFVSDGIVERSARLRVAAVAAADGVPLVNGAATVTITPTGVGVHTYSVRFVPADAAAPSSSASASITVLPRDATGPGDPSAPGAGSGAGSGTGSDSASASGGALASTGDDPSGLVIAATLLVLAGLALLVLRRRREV</sequence>
<feature type="domain" description="Glycosyl hydrolase family 92" evidence="4">
    <location>
        <begin position="301"/>
        <end position="794"/>
    </location>
</feature>
<dbReference type="EMBL" id="JACBZY010000001">
    <property type="protein sequence ID" value="NYG98535.1"/>
    <property type="molecule type" value="Genomic_DNA"/>
</dbReference>
<dbReference type="Pfam" id="PF07971">
    <property type="entry name" value="Glyco_hydro_92"/>
    <property type="match status" value="1"/>
</dbReference>
<feature type="transmembrane region" description="Helical" evidence="2">
    <location>
        <begin position="1377"/>
        <end position="1395"/>
    </location>
</feature>
<dbReference type="Gene3D" id="2.60.40.10">
    <property type="entry name" value="Immunoglobulins"/>
    <property type="match status" value="1"/>
</dbReference>
<dbReference type="GO" id="GO:0005975">
    <property type="term" value="P:carbohydrate metabolic process"/>
    <property type="evidence" value="ECO:0007669"/>
    <property type="project" value="InterPro"/>
</dbReference>
<dbReference type="InterPro" id="IPR008928">
    <property type="entry name" value="6-hairpin_glycosidase_sf"/>
</dbReference>
<organism evidence="6 7">
    <name type="scientific">Schumannella luteola</name>
    <dbReference type="NCBI Taxonomy" id="472059"/>
    <lineage>
        <taxon>Bacteria</taxon>
        <taxon>Bacillati</taxon>
        <taxon>Actinomycetota</taxon>
        <taxon>Actinomycetes</taxon>
        <taxon>Micrococcales</taxon>
        <taxon>Microbacteriaceae</taxon>
        <taxon>Schumannella</taxon>
    </lineage>
</organism>
<evidence type="ECO:0000313" key="6">
    <source>
        <dbReference type="EMBL" id="NYG98535.1"/>
    </source>
</evidence>
<evidence type="ECO:0000256" key="1">
    <source>
        <dbReference type="SAM" id="MobiDB-lite"/>
    </source>
</evidence>
<evidence type="ECO:0000259" key="5">
    <source>
        <dbReference type="Pfam" id="PF17678"/>
    </source>
</evidence>
<dbReference type="Gene3D" id="1.20.1610.10">
    <property type="entry name" value="alpha-1,2-mannosidases domains"/>
    <property type="match status" value="1"/>
</dbReference>
<evidence type="ECO:0000256" key="3">
    <source>
        <dbReference type="SAM" id="SignalP"/>
    </source>
</evidence>
<dbReference type="Gene3D" id="2.70.98.10">
    <property type="match status" value="1"/>
</dbReference>
<keyword evidence="2" id="KW-1133">Transmembrane helix</keyword>
<dbReference type="GO" id="GO:0006516">
    <property type="term" value="P:glycoprotein catabolic process"/>
    <property type="evidence" value="ECO:0007669"/>
    <property type="project" value="TreeGrafter"/>
</dbReference>
<dbReference type="InterPro" id="IPR041371">
    <property type="entry name" value="GH92_N"/>
</dbReference>
<feature type="compositionally biased region" description="Low complexity" evidence="1">
    <location>
        <begin position="1336"/>
        <end position="1347"/>
    </location>
</feature>
<evidence type="ECO:0000259" key="4">
    <source>
        <dbReference type="Pfam" id="PF07971"/>
    </source>
</evidence>
<dbReference type="PANTHER" id="PTHR12143:SF39">
    <property type="entry name" value="SECRETED PROTEIN"/>
    <property type="match status" value="1"/>
</dbReference>
<feature type="domain" description="Glycosyl hydrolase family 92 N-terminal" evidence="5">
    <location>
        <begin position="53"/>
        <end position="294"/>
    </location>
</feature>
<dbReference type="RefSeq" id="WP_179566080.1">
    <property type="nucleotide sequence ID" value="NZ_JACBZY010000001.1"/>
</dbReference>
<dbReference type="InterPro" id="IPR050883">
    <property type="entry name" value="PNGase"/>
</dbReference>
<accession>A0A852YMT8</accession>
<evidence type="ECO:0000313" key="7">
    <source>
        <dbReference type="Proteomes" id="UP000553888"/>
    </source>
</evidence>
<dbReference type="SUPFAM" id="SSF48208">
    <property type="entry name" value="Six-hairpin glycosidases"/>
    <property type="match status" value="1"/>
</dbReference>
<dbReference type="Proteomes" id="UP000553888">
    <property type="component" value="Unassembled WGS sequence"/>
</dbReference>
<dbReference type="PANTHER" id="PTHR12143">
    <property type="entry name" value="PEPTIDE N-GLYCANASE PNGASE -RELATED"/>
    <property type="match status" value="1"/>
</dbReference>
<name>A0A852YMT8_9MICO</name>
<feature type="chain" id="PRO_5039379552" evidence="3">
    <location>
        <begin position="31"/>
        <end position="1401"/>
    </location>
</feature>
<dbReference type="InterPro" id="IPR005887">
    <property type="entry name" value="GH92_a_mannosidase_put"/>
</dbReference>
<comment type="caution">
    <text evidence="6">The sequence shown here is derived from an EMBL/GenBank/DDBJ whole genome shotgun (WGS) entry which is preliminary data.</text>
</comment>
<dbReference type="GO" id="GO:0030246">
    <property type="term" value="F:carbohydrate binding"/>
    <property type="evidence" value="ECO:0007669"/>
    <property type="project" value="InterPro"/>
</dbReference>
<dbReference type="Pfam" id="PF17678">
    <property type="entry name" value="Glyco_hydro_92N"/>
    <property type="match status" value="1"/>
</dbReference>
<dbReference type="NCBIfam" id="TIGR01167">
    <property type="entry name" value="LPXTG_anchor"/>
    <property type="match status" value="1"/>
</dbReference>
<dbReference type="GO" id="GO:0005829">
    <property type="term" value="C:cytosol"/>
    <property type="evidence" value="ECO:0007669"/>
    <property type="project" value="TreeGrafter"/>
</dbReference>
<dbReference type="NCBIfam" id="TIGR01180">
    <property type="entry name" value="aman2_put"/>
    <property type="match status" value="1"/>
</dbReference>
<dbReference type="InterPro" id="IPR012939">
    <property type="entry name" value="Glyco_hydro_92"/>
</dbReference>
<keyword evidence="2" id="KW-0812">Transmembrane</keyword>
<reference evidence="6 7" key="1">
    <citation type="submission" date="2020-07" db="EMBL/GenBank/DDBJ databases">
        <title>Sequencing the genomes of 1000 actinobacteria strains.</title>
        <authorList>
            <person name="Klenk H.-P."/>
        </authorList>
    </citation>
    <scope>NUCLEOTIDE SEQUENCE [LARGE SCALE GENOMIC DNA]</scope>
    <source>
        <strain evidence="6 7">DSM 23141</strain>
    </source>
</reference>
<protein>
    <submittedName>
        <fullName evidence="6">Putative alpha-1,2-mannosidase</fullName>
    </submittedName>
</protein>
<keyword evidence="7" id="KW-1185">Reference proteome</keyword>
<dbReference type="InterPro" id="IPR014718">
    <property type="entry name" value="GH-type_carb-bd"/>
</dbReference>
<dbReference type="Gene3D" id="3.30.2080.10">
    <property type="entry name" value="GH92 mannosidase domain"/>
    <property type="match status" value="1"/>
</dbReference>
<dbReference type="InterPro" id="IPR013783">
    <property type="entry name" value="Ig-like_fold"/>
</dbReference>
<feature type="signal peptide" evidence="3">
    <location>
        <begin position="1"/>
        <end position="30"/>
    </location>
</feature>
<evidence type="ECO:0000256" key="2">
    <source>
        <dbReference type="SAM" id="Phobius"/>
    </source>
</evidence>
<feature type="region of interest" description="Disordered" evidence="1">
    <location>
        <begin position="1333"/>
        <end position="1368"/>
    </location>
</feature>
<keyword evidence="2" id="KW-0472">Membrane</keyword>